<gene>
    <name evidence="2" type="ORF">THITE_2113720</name>
</gene>
<dbReference type="RefSeq" id="XP_003652344.1">
    <property type="nucleotide sequence ID" value="XM_003652296.1"/>
</dbReference>
<dbReference type="GeneID" id="11517884"/>
<proteinExistence type="predicted"/>
<dbReference type="Proteomes" id="UP000008181">
    <property type="component" value="Chromosome 2"/>
</dbReference>
<name>G2R3V3_THETT</name>
<reference evidence="2 3" key="1">
    <citation type="journal article" date="2011" name="Nat. Biotechnol.">
        <title>Comparative genomic analysis of the thermophilic biomass-degrading fungi Myceliophthora thermophila and Thielavia terrestris.</title>
        <authorList>
            <person name="Berka R.M."/>
            <person name="Grigoriev I.V."/>
            <person name="Otillar R."/>
            <person name="Salamov A."/>
            <person name="Grimwood J."/>
            <person name="Reid I."/>
            <person name="Ishmael N."/>
            <person name="John T."/>
            <person name="Darmond C."/>
            <person name="Moisan M.-C."/>
            <person name="Henrissat B."/>
            <person name="Coutinho P.M."/>
            <person name="Lombard V."/>
            <person name="Natvig D.O."/>
            <person name="Lindquist E."/>
            <person name="Schmutz J."/>
            <person name="Lucas S."/>
            <person name="Harris P."/>
            <person name="Powlowski J."/>
            <person name="Bellemare A."/>
            <person name="Taylor D."/>
            <person name="Butler G."/>
            <person name="de Vries R.P."/>
            <person name="Allijn I.E."/>
            <person name="van den Brink J."/>
            <person name="Ushinsky S."/>
            <person name="Storms R."/>
            <person name="Powell A.J."/>
            <person name="Paulsen I.T."/>
            <person name="Elbourne L.D.H."/>
            <person name="Baker S.E."/>
            <person name="Magnuson J."/>
            <person name="LaBoissiere S."/>
            <person name="Clutterbuck A.J."/>
            <person name="Martinez D."/>
            <person name="Wogulis M."/>
            <person name="de Leon A.L."/>
            <person name="Rey M.W."/>
            <person name="Tsang A."/>
        </authorList>
    </citation>
    <scope>NUCLEOTIDE SEQUENCE [LARGE SCALE GENOMIC DNA]</scope>
    <source>
        <strain evidence="3">ATCC 38088 / NRRL 8126</strain>
    </source>
</reference>
<dbReference type="AlphaFoldDB" id="G2R3V3"/>
<evidence type="ECO:0000256" key="1">
    <source>
        <dbReference type="SAM" id="MobiDB-lite"/>
    </source>
</evidence>
<dbReference type="KEGG" id="ttt:THITE_2113720"/>
<protein>
    <submittedName>
        <fullName evidence="2">Uncharacterized protein</fullName>
    </submittedName>
</protein>
<dbReference type="HOGENOM" id="CLU_2514213_0_0_1"/>
<evidence type="ECO:0000313" key="2">
    <source>
        <dbReference type="EMBL" id="AEO66008.1"/>
    </source>
</evidence>
<keyword evidence="3" id="KW-1185">Reference proteome</keyword>
<sequence length="85" mass="9552">MQDAEGRSSSSDARRRSPDCSNRVTALMDTGLTTDEVLEARKVHDVRKVHEVSLLERGLFANTVAFPCMSHPLRGLDRRRDAWIG</sequence>
<organism evidence="2 3">
    <name type="scientific">Thermothielavioides terrestris (strain ATCC 38088 / NRRL 8126)</name>
    <name type="common">Thielavia terrestris</name>
    <dbReference type="NCBI Taxonomy" id="578455"/>
    <lineage>
        <taxon>Eukaryota</taxon>
        <taxon>Fungi</taxon>
        <taxon>Dikarya</taxon>
        <taxon>Ascomycota</taxon>
        <taxon>Pezizomycotina</taxon>
        <taxon>Sordariomycetes</taxon>
        <taxon>Sordariomycetidae</taxon>
        <taxon>Sordariales</taxon>
        <taxon>Chaetomiaceae</taxon>
        <taxon>Thermothielavioides</taxon>
        <taxon>Thermothielavioides terrestris</taxon>
    </lineage>
</organism>
<feature type="region of interest" description="Disordered" evidence="1">
    <location>
        <begin position="1"/>
        <end position="22"/>
    </location>
</feature>
<accession>G2R3V3</accession>
<feature type="compositionally biased region" description="Basic and acidic residues" evidence="1">
    <location>
        <begin position="1"/>
        <end position="18"/>
    </location>
</feature>
<evidence type="ECO:0000313" key="3">
    <source>
        <dbReference type="Proteomes" id="UP000008181"/>
    </source>
</evidence>
<dbReference type="EMBL" id="CP003010">
    <property type="protein sequence ID" value="AEO66008.1"/>
    <property type="molecule type" value="Genomic_DNA"/>
</dbReference>